<name>A0A075HNF2_9ARCH</name>
<dbReference type="GO" id="GO:0008713">
    <property type="term" value="F:ADP-heptose-lipopolysaccharide heptosyltransferase activity"/>
    <property type="evidence" value="ECO:0007669"/>
    <property type="project" value="TreeGrafter"/>
</dbReference>
<evidence type="ECO:0000256" key="1">
    <source>
        <dbReference type="ARBA" id="ARBA00022676"/>
    </source>
</evidence>
<dbReference type="SUPFAM" id="SSF53756">
    <property type="entry name" value="UDP-Glycosyltransferase/glycogen phosphorylase"/>
    <property type="match status" value="1"/>
</dbReference>
<reference evidence="3" key="1">
    <citation type="journal article" date="2014" name="Genome Biol. Evol.">
        <title>Pangenome evidence for extensive interdomain horizontal transfer affecting lineage core and shell genes in uncultured planktonic thaumarchaeota and euryarchaeota.</title>
        <authorList>
            <person name="Deschamps P."/>
            <person name="Zivanovic Y."/>
            <person name="Moreira D."/>
            <person name="Rodriguez-Valera F."/>
            <person name="Lopez-Garcia P."/>
        </authorList>
    </citation>
    <scope>NUCLEOTIDE SEQUENCE</scope>
</reference>
<dbReference type="InterPro" id="IPR051199">
    <property type="entry name" value="LPS_LOS_Heptosyltrfase"/>
</dbReference>
<organism evidence="3">
    <name type="scientific">uncultured marine thaumarchaeote KM3_70_D07</name>
    <dbReference type="NCBI Taxonomy" id="1456252"/>
    <lineage>
        <taxon>Archaea</taxon>
        <taxon>Nitrososphaerota</taxon>
        <taxon>environmental samples</taxon>
    </lineage>
</organism>
<dbReference type="GO" id="GO:0005829">
    <property type="term" value="C:cytosol"/>
    <property type="evidence" value="ECO:0007669"/>
    <property type="project" value="TreeGrafter"/>
</dbReference>
<proteinExistence type="predicted"/>
<keyword evidence="2" id="KW-0808">Transferase</keyword>
<evidence type="ECO:0000256" key="2">
    <source>
        <dbReference type="ARBA" id="ARBA00022679"/>
    </source>
</evidence>
<accession>A0A075HNF2</accession>
<dbReference type="InterPro" id="IPR002201">
    <property type="entry name" value="Glyco_trans_9"/>
</dbReference>
<protein>
    <recommendedName>
        <fullName evidence="4">Glycosyltransferase family 9 protein</fullName>
    </recommendedName>
</protein>
<evidence type="ECO:0000313" key="3">
    <source>
        <dbReference type="EMBL" id="AIF15473.1"/>
    </source>
</evidence>
<dbReference type="Gene3D" id="3.40.50.2000">
    <property type="entry name" value="Glycogen Phosphorylase B"/>
    <property type="match status" value="1"/>
</dbReference>
<dbReference type="EMBL" id="KF901029">
    <property type="protein sequence ID" value="AIF15473.1"/>
    <property type="molecule type" value="Genomic_DNA"/>
</dbReference>
<dbReference type="AlphaFoldDB" id="A0A075HNF2"/>
<keyword evidence="1" id="KW-0328">Glycosyltransferase</keyword>
<evidence type="ECO:0008006" key="4">
    <source>
        <dbReference type="Google" id="ProtNLM"/>
    </source>
</evidence>
<dbReference type="Pfam" id="PF01075">
    <property type="entry name" value="Glyco_transf_9"/>
    <property type="match status" value="1"/>
</dbReference>
<dbReference type="PANTHER" id="PTHR30160">
    <property type="entry name" value="TETRAACYLDISACCHARIDE 4'-KINASE-RELATED"/>
    <property type="match status" value="1"/>
</dbReference>
<sequence length="316" mass="34580">MLLRSDAMKMAFLLPSNVSAIGVEFERLRRDMVYRREITDNLFDTHYRLLVHTDYLRHPDLDEALAAAAQAPDAAAMEPRPWQKYDTLLNRNRGLYRRLFDSGPPNLNKVLRWSRFTDWLTGTEGPPPVCRLAGDILAPAATVDGPVVVIQPFSAVKRKQSPPALFRRIIESLPPGTRVVMTGAERDLEVNGDYKPLLEMPGVEFDSSGFADLVALLRAATLVISVDTALMHLAVAVGAPSLCLASAAYVGEIVPYDPAITPDNARFVYHSMPCEGCLGECILAAEDGMFPCVARLDEGQIIASVGEMMAAKAPAQ</sequence>